<feature type="region of interest" description="Disordered" evidence="1">
    <location>
        <begin position="1"/>
        <end position="76"/>
    </location>
</feature>
<reference evidence="2 3" key="1">
    <citation type="submission" date="2019-05" db="EMBL/GenBank/DDBJ databases">
        <title>Another draft genome of Portunus trituberculatus and its Hox gene families provides insights of decapod evolution.</title>
        <authorList>
            <person name="Jeong J.-H."/>
            <person name="Song I."/>
            <person name="Kim S."/>
            <person name="Choi T."/>
            <person name="Kim D."/>
            <person name="Ryu S."/>
            <person name="Kim W."/>
        </authorList>
    </citation>
    <scope>NUCLEOTIDE SEQUENCE [LARGE SCALE GENOMIC DNA]</scope>
    <source>
        <tissue evidence="2">Muscle</tissue>
    </source>
</reference>
<feature type="compositionally biased region" description="Basic and acidic residues" evidence="1">
    <location>
        <begin position="1"/>
        <end position="21"/>
    </location>
</feature>
<protein>
    <submittedName>
        <fullName evidence="2">Uncharacterized protein</fullName>
    </submittedName>
</protein>
<keyword evidence="3" id="KW-1185">Reference proteome</keyword>
<evidence type="ECO:0000256" key="1">
    <source>
        <dbReference type="SAM" id="MobiDB-lite"/>
    </source>
</evidence>
<evidence type="ECO:0000313" key="3">
    <source>
        <dbReference type="Proteomes" id="UP000324222"/>
    </source>
</evidence>
<name>A0A5B7DBD5_PORTR</name>
<feature type="compositionally biased region" description="Acidic residues" evidence="1">
    <location>
        <begin position="35"/>
        <end position="44"/>
    </location>
</feature>
<gene>
    <name evidence="2" type="ORF">E2C01_011426</name>
</gene>
<evidence type="ECO:0000313" key="2">
    <source>
        <dbReference type="EMBL" id="MPC18539.1"/>
    </source>
</evidence>
<sequence length="90" mass="10391">MSVRDRSVEAKTGRVDGEAARHFPPRRQYYARREEEEEEEEEEVWREGGSEGGKAPRHSPSMGSEEEVMRGVSLLRTSDTLNELWRDANL</sequence>
<comment type="caution">
    <text evidence="2">The sequence shown here is derived from an EMBL/GenBank/DDBJ whole genome shotgun (WGS) entry which is preliminary data.</text>
</comment>
<proteinExistence type="predicted"/>
<organism evidence="2 3">
    <name type="scientific">Portunus trituberculatus</name>
    <name type="common">Swimming crab</name>
    <name type="synonym">Neptunus trituberculatus</name>
    <dbReference type="NCBI Taxonomy" id="210409"/>
    <lineage>
        <taxon>Eukaryota</taxon>
        <taxon>Metazoa</taxon>
        <taxon>Ecdysozoa</taxon>
        <taxon>Arthropoda</taxon>
        <taxon>Crustacea</taxon>
        <taxon>Multicrustacea</taxon>
        <taxon>Malacostraca</taxon>
        <taxon>Eumalacostraca</taxon>
        <taxon>Eucarida</taxon>
        <taxon>Decapoda</taxon>
        <taxon>Pleocyemata</taxon>
        <taxon>Brachyura</taxon>
        <taxon>Eubrachyura</taxon>
        <taxon>Portunoidea</taxon>
        <taxon>Portunidae</taxon>
        <taxon>Portuninae</taxon>
        <taxon>Portunus</taxon>
    </lineage>
</organism>
<dbReference type="EMBL" id="VSRR010000689">
    <property type="protein sequence ID" value="MPC18539.1"/>
    <property type="molecule type" value="Genomic_DNA"/>
</dbReference>
<accession>A0A5B7DBD5</accession>
<dbReference type="AlphaFoldDB" id="A0A5B7DBD5"/>
<dbReference type="Proteomes" id="UP000324222">
    <property type="component" value="Unassembled WGS sequence"/>
</dbReference>